<dbReference type="SUPFAM" id="SSF49373">
    <property type="entry name" value="Invasin/intimin cell-adhesion fragments"/>
    <property type="match status" value="2"/>
</dbReference>
<dbReference type="InterPro" id="IPR003343">
    <property type="entry name" value="Big_2"/>
</dbReference>
<dbReference type="Proteomes" id="UP001519287">
    <property type="component" value="Unassembled WGS sequence"/>
</dbReference>
<feature type="domain" description="SLH" evidence="4">
    <location>
        <begin position="1702"/>
        <end position="1760"/>
    </location>
</feature>
<dbReference type="Gene3D" id="2.60.40.1080">
    <property type="match status" value="2"/>
</dbReference>
<evidence type="ECO:0000313" key="5">
    <source>
        <dbReference type="EMBL" id="MBP1991973.1"/>
    </source>
</evidence>
<comment type="subcellular location">
    <subcellularLocation>
        <location evidence="1">Cell envelope</location>
    </subcellularLocation>
</comment>
<dbReference type="InterPro" id="IPR012480">
    <property type="entry name" value="Hepar_II_III_C"/>
</dbReference>
<dbReference type="Gene3D" id="1.50.10.100">
    <property type="entry name" value="Chondroitin AC/alginate lyase"/>
    <property type="match status" value="1"/>
</dbReference>
<dbReference type="SMART" id="SM00635">
    <property type="entry name" value="BID_2"/>
    <property type="match status" value="3"/>
</dbReference>
<sequence>MGAKKSWFIILLIMSLLLSGLQGAAYGQQNVVNGQQLPSPADITAYSDRWSVVPKLTQTPVIDGALSAGEWDGIRSLANFVNFFTNLEADPATEVKLAYSDTHVYFAVRGKKAVANEAPELEGFEIVIRPDPAQESYYRIPVTIANTNGKKLASELGPTLGLDARKAENVVVQTVQGANAWTAEIAVPIGSLGIQQMASGKEWGLNIIRYRPDLSPASSWVPIRNASFTDKEYPNTYMTYAAVTEQGRMGRLFFDELPNQLAGTWPGTDVVSLEPEDLNLKYNHFSEKTLSFTNTVYTPNTQVQLNWKMPSGRVVPIEQAALSIQGDRVEIRFTHPGMVETGLYQLELILKEEIEDTAWMTVVSIDNEHVIAAGEKAMGWVPAAGIKTVVAEVPASAEVSSLLTMIPDKVGIFWAGLPEQPHLEPWNLFNWDPARPDELTSDHSPGVTYPNAQYPENKVIQVQNGKGETVEYPYYEDSSGKRYFFTAHTWYKKREYVTQQVNRIAAADPLGAARLIHRFAEVYQGYVPVYDTVWNNRPIDARTGPPHPYWGGLWNWWYCMDFNTINSLADAYAYVKQTNAFDILSDELGVDVEHEIVEELFKPSVEFVRSYRVMNGNMDYHIWRGLVKIGNAIDYPDYVHETIELIENYVANHFLFDGYWKELSISYHEQSLGGIGILRDMLTGWSDPAGYVSQRTGVTIDQLSLDPILKNSLEIGNLLSYPNGNYLPMGDTWAADKTPTPNTAAGSYLLPASGVGRLAKGDGTQQSQLYMSFGPKYGHHHFDPLNLMLYANGQELLPDIGYTVTKHRNWSVYTLSHNTVVVDGKDANVTGSSAQGGNVEVFAPGDGKVQVMKSEQKNAYPGITSDYIREPWYISFPDSDEGYVLDLFRISGGSSHEYTLQGDANRDASFTALGGLDLQPSGSELTPPGLSGVNEHAYTNVRNVSRAALSDNKYELLLSTSDNGTNLAGMKLTGLVDPGNNELFIGESPSLRMTRTSNLDNNNEADLYTMPKMVVRRQGTNLSSTFITAMEPFAAGSSARIGNVERLTPEQAGDVAVAITYGDTKDIILSTQRTDSTPLVVGDIRLYGKMGFIRMENDVVTNMMLIDGTRLEYGNDQVDGDGAVTGVIEEVYRKANMQSHNAFVTSASVPLDAKGSYMIVTHPDGQSHGYKIEDVVNENGKTMIRIDGEPGFEVYPDGTSKLKFYPSTSWTGAHTFRIANVTIQDDPAAAVESVTLSAEQADLDDFLLVKGESAQLTANAAYSNLTVTDVTYEPGVWQSSNPQAATVDNGLVTATGSGQTDITASFGGKTAQVSLTVLEDGELTMTGISSTMAVGEQGQIKVWASNGQELTEVTASSVVVSSAPDVASVDAAGQVHALKAGTTVISATYGYYAPAAFEVTVREQASNALLRDLKVNGATVTGFSSSVEAYTLQLAAGTQIVPAVIAVTDDSRASAVVNPASSLPGTTTITVTAEDNVTQKTYTLHFTVASPPGNQGGNENPPENSSRNPSDQLNGNPKDGEQPDPSLAKPSTKPSGKRQILRIEEGHAEVAISRDTWAESNELDIVQGGITLHLSSKAFEALLQRLNTNANKDDLTDLLISISADQGDKAKQALAQAGQQAKAELTEASPVYQFLLSGMQRNETFNPPLPISIVFDPEADKQLLGVYRIQDNGELEYLGGKVSGDRIEALLTGPGEVVVVQLDKQFHDVPTNHWAHRMLKEMAAHHLVAGVSAEQFLPSRLMTRAEFTALLARALDLEEKPGSSFEDVKAADWYAGYVTAAAEAGLVQGLNGATFAPDRMISREEMAVMLVRAYEWKQEKAAEAASIAEFSDQDQASEWARQALAFAQKLGLVSGRGDNRFIPQGMTTRAEGAQAVYNLLNLYKIGVN</sequence>
<keyword evidence="3" id="KW-0732">Signal</keyword>
<feature type="signal peptide" evidence="3">
    <location>
        <begin position="1"/>
        <end position="24"/>
    </location>
</feature>
<feature type="compositionally biased region" description="Low complexity" evidence="2">
    <location>
        <begin position="1491"/>
        <end position="1510"/>
    </location>
</feature>
<reference evidence="5 6" key="1">
    <citation type="submission" date="2021-03" db="EMBL/GenBank/DDBJ databases">
        <title>Genomic Encyclopedia of Type Strains, Phase IV (KMG-IV): sequencing the most valuable type-strain genomes for metagenomic binning, comparative biology and taxonomic classification.</title>
        <authorList>
            <person name="Goeker M."/>
        </authorList>
    </citation>
    <scope>NUCLEOTIDE SEQUENCE [LARGE SCALE GENOMIC DNA]</scope>
    <source>
        <strain evidence="5 6">DSM 26048</strain>
    </source>
</reference>
<name>A0ABS4IWL3_9BACL</name>
<dbReference type="Gene3D" id="2.70.98.70">
    <property type="match status" value="1"/>
</dbReference>
<accession>A0ABS4IWL3</accession>
<evidence type="ECO:0000256" key="1">
    <source>
        <dbReference type="ARBA" id="ARBA00004196"/>
    </source>
</evidence>
<feature type="chain" id="PRO_5046031820" description="SLH domain-containing protein" evidence="3">
    <location>
        <begin position="25"/>
        <end position="1888"/>
    </location>
</feature>
<dbReference type="Pfam" id="PF00395">
    <property type="entry name" value="SLH"/>
    <property type="match status" value="3"/>
</dbReference>
<protein>
    <recommendedName>
        <fullName evidence="4">SLH domain-containing protein</fullName>
    </recommendedName>
</protein>
<evidence type="ECO:0000256" key="3">
    <source>
        <dbReference type="SAM" id="SignalP"/>
    </source>
</evidence>
<feature type="region of interest" description="Disordered" evidence="2">
    <location>
        <begin position="1487"/>
        <end position="1538"/>
    </location>
</feature>
<dbReference type="Pfam" id="PF07940">
    <property type="entry name" value="Hepar_II_III_C"/>
    <property type="match status" value="1"/>
</dbReference>
<dbReference type="InterPro" id="IPR008964">
    <property type="entry name" value="Invasin/intimin_cell_adhesion"/>
</dbReference>
<evidence type="ECO:0000313" key="6">
    <source>
        <dbReference type="Proteomes" id="UP001519287"/>
    </source>
</evidence>
<dbReference type="InterPro" id="IPR001119">
    <property type="entry name" value="SLH_dom"/>
</dbReference>
<dbReference type="PANTHER" id="PTHR43308:SF5">
    <property type="entry name" value="S-LAYER PROTEIN _ PEPTIDOGLYCAN ENDO-BETA-N-ACETYLGLUCOSAMINIDASE"/>
    <property type="match status" value="1"/>
</dbReference>
<dbReference type="RefSeq" id="WP_209972692.1">
    <property type="nucleotide sequence ID" value="NZ_JAGGLB010000011.1"/>
</dbReference>
<proteinExistence type="predicted"/>
<dbReference type="PROSITE" id="PS51272">
    <property type="entry name" value="SLH"/>
    <property type="match status" value="3"/>
</dbReference>
<keyword evidence="6" id="KW-1185">Reference proteome</keyword>
<dbReference type="EMBL" id="JAGGLB010000011">
    <property type="protein sequence ID" value="MBP1991973.1"/>
    <property type="molecule type" value="Genomic_DNA"/>
</dbReference>
<evidence type="ECO:0000259" key="4">
    <source>
        <dbReference type="PROSITE" id="PS51272"/>
    </source>
</evidence>
<dbReference type="PANTHER" id="PTHR43308">
    <property type="entry name" value="OUTER MEMBRANE PROTEIN ALPHA-RELATED"/>
    <property type="match status" value="1"/>
</dbReference>
<evidence type="ECO:0000256" key="2">
    <source>
        <dbReference type="SAM" id="MobiDB-lite"/>
    </source>
</evidence>
<feature type="domain" description="SLH" evidence="4">
    <location>
        <begin position="1761"/>
        <end position="1824"/>
    </location>
</feature>
<organism evidence="5 6">
    <name type="scientific">Paenibacillus eucommiae</name>
    <dbReference type="NCBI Taxonomy" id="1355755"/>
    <lineage>
        <taxon>Bacteria</taxon>
        <taxon>Bacillati</taxon>
        <taxon>Bacillota</taxon>
        <taxon>Bacilli</taxon>
        <taxon>Bacillales</taxon>
        <taxon>Paenibacillaceae</taxon>
        <taxon>Paenibacillus</taxon>
    </lineage>
</organism>
<feature type="domain" description="SLH" evidence="4">
    <location>
        <begin position="1827"/>
        <end position="1888"/>
    </location>
</feature>
<dbReference type="SUPFAM" id="SSF49344">
    <property type="entry name" value="CBD9-like"/>
    <property type="match status" value="1"/>
</dbReference>
<dbReference type="InterPro" id="IPR051465">
    <property type="entry name" value="Cell_Envelope_Struct_Comp"/>
</dbReference>
<dbReference type="InterPro" id="IPR008929">
    <property type="entry name" value="Chondroitin_lyas"/>
</dbReference>
<gene>
    <name evidence="5" type="ORF">J2Z66_003581</name>
</gene>
<comment type="caution">
    <text evidence="5">The sequence shown here is derived from an EMBL/GenBank/DDBJ whole genome shotgun (WGS) entry which is preliminary data.</text>
</comment>
<dbReference type="Gene3D" id="2.60.40.1190">
    <property type="match status" value="1"/>
</dbReference>